<organism evidence="1 2">
    <name type="scientific">Dreissena polymorpha</name>
    <name type="common">Zebra mussel</name>
    <name type="synonym">Mytilus polymorpha</name>
    <dbReference type="NCBI Taxonomy" id="45954"/>
    <lineage>
        <taxon>Eukaryota</taxon>
        <taxon>Metazoa</taxon>
        <taxon>Spiralia</taxon>
        <taxon>Lophotrochozoa</taxon>
        <taxon>Mollusca</taxon>
        <taxon>Bivalvia</taxon>
        <taxon>Autobranchia</taxon>
        <taxon>Heteroconchia</taxon>
        <taxon>Euheterodonta</taxon>
        <taxon>Imparidentia</taxon>
        <taxon>Neoheterodontei</taxon>
        <taxon>Myida</taxon>
        <taxon>Dreissenoidea</taxon>
        <taxon>Dreissenidae</taxon>
        <taxon>Dreissena</taxon>
    </lineage>
</organism>
<dbReference type="EMBL" id="JAIWYP010000004">
    <property type="protein sequence ID" value="KAH3839756.1"/>
    <property type="molecule type" value="Genomic_DNA"/>
</dbReference>
<keyword evidence="2" id="KW-1185">Reference proteome</keyword>
<protein>
    <submittedName>
        <fullName evidence="1">Uncharacterized protein</fullName>
    </submittedName>
</protein>
<name>A0A9D4KIM7_DREPO</name>
<comment type="caution">
    <text evidence="1">The sequence shown here is derived from an EMBL/GenBank/DDBJ whole genome shotgun (WGS) entry which is preliminary data.</text>
</comment>
<gene>
    <name evidence="1" type="ORF">DPMN_113193</name>
</gene>
<sequence length="114" mass="12876">MNELYEQDLFNIFSDDSAFEELLLVTKIDSIQNAVPVDSNQNVLSIVSNKSALPVVSNQSALPVVSNQSTLPVFISPNVVQQQVIQQSYNRLTDIHRTAPQFNFSNCQVHFHYH</sequence>
<proteinExistence type="predicted"/>
<dbReference type="Proteomes" id="UP000828390">
    <property type="component" value="Unassembled WGS sequence"/>
</dbReference>
<dbReference type="AlphaFoldDB" id="A0A9D4KIM7"/>
<evidence type="ECO:0000313" key="1">
    <source>
        <dbReference type="EMBL" id="KAH3839756.1"/>
    </source>
</evidence>
<reference evidence="1" key="1">
    <citation type="journal article" date="2019" name="bioRxiv">
        <title>The Genome of the Zebra Mussel, Dreissena polymorpha: A Resource for Invasive Species Research.</title>
        <authorList>
            <person name="McCartney M.A."/>
            <person name="Auch B."/>
            <person name="Kono T."/>
            <person name="Mallez S."/>
            <person name="Zhang Y."/>
            <person name="Obille A."/>
            <person name="Becker A."/>
            <person name="Abrahante J.E."/>
            <person name="Garbe J."/>
            <person name="Badalamenti J.P."/>
            <person name="Herman A."/>
            <person name="Mangelson H."/>
            <person name="Liachko I."/>
            <person name="Sullivan S."/>
            <person name="Sone E.D."/>
            <person name="Koren S."/>
            <person name="Silverstein K.A.T."/>
            <person name="Beckman K.B."/>
            <person name="Gohl D.M."/>
        </authorList>
    </citation>
    <scope>NUCLEOTIDE SEQUENCE</scope>
    <source>
        <strain evidence="1">Duluth1</strain>
        <tissue evidence="1">Whole animal</tissue>
    </source>
</reference>
<evidence type="ECO:0000313" key="2">
    <source>
        <dbReference type="Proteomes" id="UP000828390"/>
    </source>
</evidence>
<accession>A0A9D4KIM7</accession>
<reference evidence="1" key="2">
    <citation type="submission" date="2020-11" db="EMBL/GenBank/DDBJ databases">
        <authorList>
            <person name="McCartney M.A."/>
            <person name="Auch B."/>
            <person name="Kono T."/>
            <person name="Mallez S."/>
            <person name="Becker A."/>
            <person name="Gohl D.M."/>
            <person name="Silverstein K.A.T."/>
            <person name="Koren S."/>
            <person name="Bechman K.B."/>
            <person name="Herman A."/>
            <person name="Abrahante J.E."/>
            <person name="Garbe J."/>
        </authorList>
    </citation>
    <scope>NUCLEOTIDE SEQUENCE</scope>
    <source>
        <strain evidence="1">Duluth1</strain>
        <tissue evidence="1">Whole animal</tissue>
    </source>
</reference>